<dbReference type="Gene3D" id="2.120.10.30">
    <property type="entry name" value="TolB, C-terminal domain"/>
    <property type="match status" value="1"/>
</dbReference>
<proteinExistence type="predicted"/>
<accession>A0A5N6JU73</accession>
<dbReference type="Pfam" id="PF08450">
    <property type="entry name" value="SGL"/>
    <property type="match status" value="1"/>
</dbReference>
<dbReference type="InterPro" id="IPR052988">
    <property type="entry name" value="Oryzine_lactonohydrolase"/>
</dbReference>
<evidence type="ECO:0000313" key="2">
    <source>
        <dbReference type="EMBL" id="KAB8292375.1"/>
    </source>
</evidence>
<keyword evidence="3" id="KW-1185">Reference proteome</keyword>
<evidence type="ECO:0000313" key="3">
    <source>
        <dbReference type="Proteomes" id="UP000326757"/>
    </source>
</evidence>
<gene>
    <name evidence="2" type="ORF">EYC80_008112</name>
</gene>
<name>A0A5N6JU73_MONLA</name>
<dbReference type="SUPFAM" id="SSF63829">
    <property type="entry name" value="Calcium-dependent phosphotriesterase"/>
    <property type="match status" value="1"/>
</dbReference>
<dbReference type="OrthoDB" id="423498at2759"/>
<reference evidence="2 3" key="1">
    <citation type="submission" date="2019-06" db="EMBL/GenBank/DDBJ databases">
        <title>Genome Sequence of the Brown Rot Fungal Pathogen Monilinia laxa.</title>
        <authorList>
            <person name="De Miccolis Angelini R.M."/>
            <person name="Landi L."/>
            <person name="Abate D."/>
            <person name="Pollastro S."/>
            <person name="Romanazzi G."/>
            <person name="Faretra F."/>
        </authorList>
    </citation>
    <scope>NUCLEOTIDE SEQUENCE [LARGE SCALE GENOMIC DNA]</scope>
    <source>
        <strain evidence="2 3">Mlax316</strain>
    </source>
</reference>
<organism evidence="2 3">
    <name type="scientific">Monilinia laxa</name>
    <name type="common">Brown rot fungus</name>
    <name type="synonym">Sclerotinia laxa</name>
    <dbReference type="NCBI Taxonomy" id="61186"/>
    <lineage>
        <taxon>Eukaryota</taxon>
        <taxon>Fungi</taxon>
        <taxon>Dikarya</taxon>
        <taxon>Ascomycota</taxon>
        <taxon>Pezizomycotina</taxon>
        <taxon>Leotiomycetes</taxon>
        <taxon>Helotiales</taxon>
        <taxon>Sclerotiniaceae</taxon>
        <taxon>Monilinia</taxon>
    </lineage>
</organism>
<dbReference type="PANTHER" id="PTHR47064">
    <property type="entry name" value="PUTATIVE (AFU_ORTHOLOGUE AFUA_1G08990)-RELATED"/>
    <property type="match status" value="1"/>
</dbReference>
<sequence length="495" mass="53346">MRRARYKAGRSTPSLGCCSLLGGVYPALERGSEGKDGKVGVGTSMVSTLGTRSGLACSGVVEGWRVLLLRSSVEMKTLVVTVLAGAAYANAQTSNTTSPLVESCGPSSAIACVKKYASVLPYPFYRLTGVNGSYEDTFPSTTVPNDTSFGLISQADFVVFDKERGLEILGSNPSYEFMFAVNDAVHEAPVYVPATNKLYFSQLRGDTSPPGYLPQRVINLNVDPPELGELISDPPIYAPNGGTYHNGLIYWGVSGGNTSIGGIEQRPGIATLDPLTNKTETLLNNYFGYYFNTIDDLFVDERGDVWFTDPHYSWFNALTETAPQLETASYRFRPSTGQVSIVDDSLAQPNGIAISPALANSTTRTVYISDTGAVSGPIAQELGPQGATFNSTGKRIIYAFDRTTNGNHLINKRPIYLAQDWLPDGLKVAANGYIVTGAGKGVDVLNPDGALLLRIQTNYTVQNFAWTGKELKTLWLMGNNGVSKVEWDLKGQELV</sequence>
<dbReference type="PANTHER" id="PTHR47064:SF2">
    <property type="entry name" value="SMP-30_GLUCONOLACTONASE_LRE-LIKE REGION DOMAIN-CONTAINING PROTEIN-RELATED"/>
    <property type="match status" value="1"/>
</dbReference>
<dbReference type="Proteomes" id="UP000326757">
    <property type="component" value="Unassembled WGS sequence"/>
</dbReference>
<dbReference type="EMBL" id="VIGI01000013">
    <property type="protein sequence ID" value="KAB8292375.1"/>
    <property type="molecule type" value="Genomic_DNA"/>
</dbReference>
<dbReference type="AlphaFoldDB" id="A0A5N6JU73"/>
<comment type="caution">
    <text evidence="2">The sequence shown here is derived from an EMBL/GenBank/DDBJ whole genome shotgun (WGS) entry which is preliminary data.</text>
</comment>
<protein>
    <recommendedName>
        <fullName evidence="1">SMP-30/Gluconolactonase/LRE-like region domain-containing protein</fullName>
    </recommendedName>
</protein>
<dbReference type="InterPro" id="IPR013658">
    <property type="entry name" value="SGL"/>
</dbReference>
<feature type="domain" description="SMP-30/Gluconolactonase/LRE-like region" evidence="1">
    <location>
        <begin position="391"/>
        <end position="476"/>
    </location>
</feature>
<dbReference type="InterPro" id="IPR011042">
    <property type="entry name" value="6-blade_b-propeller_TolB-like"/>
</dbReference>
<evidence type="ECO:0000259" key="1">
    <source>
        <dbReference type="Pfam" id="PF08450"/>
    </source>
</evidence>